<dbReference type="Proteomes" id="UP001642483">
    <property type="component" value="Unassembled WGS sequence"/>
</dbReference>
<dbReference type="InterPro" id="IPR016024">
    <property type="entry name" value="ARM-type_fold"/>
</dbReference>
<dbReference type="Gene3D" id="1.25.10.10">
    <property type="entry name" value="Leucine-rich Repeat Variant"/>
    <property type="match status" value="1"/>
</dbReference>
<protein>
    <recommendedName>
        <fullName evidence="3">FAM65 N-terminal domain-containing protein</fullName>
    </recommendedName>
</protein>
<proteinExistence type="inferred from homology"/>
<feature type="region of interest" description="Disordered" evidence="2">
    <location>
        <begin position="533"/>
        <end position="586"/>
    </location>
</feature>
<feature type="compositionally biased region" description="Polar residues" evidence="2">
    <location>
        <begin position="13"/>
        <end position="31"/>
    </location>
</feature>
<comment type="caution">
    <text evidence="4">The sequence shown here is derived from an EMBL/GenBank/DDBJ whole genome shotgun (WGS) entry which is preliminary data.</text>
</comment>
<dbReference type="EMBL" id="CAWYQH010000174">
    <property type="protein sequence ID" value="CAK8698467.1"/>
    <property type="molecule type" value="Genomic_DNA"/>
</dbReference>
<dbReference type="SUPFAM" id="SSF48371">
    <property type="entry name" value="ARM repeat"/>
    <property type="match status" value="1"/>
</dbReference>
<dbReference type="InterPro" id="IPR031780">
    <property type="entry name" value="FAM65_N"/>
</dbReference>
<organism evidence="4 5">
    <name type="scientific">Clavelina lepadiformis</name>
    <name type="common">Light-bulb sea squirt</name>
    <name type="synonym">Ascidia lepadiformis</name>
    <dbReference type="NCBI Taxonomy" id="159417"/>
    <lineage>
        <taxon>Eukaryota</taxon>
        <taxon>Metazoa</taxon>
        <taxon>Chordata</taxon>
        <taxon>Tunicata</taxon>
        <taxon>Ascidiacea</taxon>
        <taxon>Aplousobranchia</taxon>
        <taxon>Clavelinidae</taxon>
        <taxon>Clavelina</taxon>
    </lineage>
</organism>
<evidence type="ECO:0000259" key="3">
    <source>
        <dbReference type="Pfam" id="PF15903"/>
    </source>
</evidence>
<keyword evidence="5" id="KW-1185">Reference proteome</keyword>
<evidence type="ECO:0000313" key="5">
    <source>
        <dbReference type="Proteomes" id="UP001642483"/>
    </source>
</evidence>
<feature type="compositionally biased region" description="Low complexity" evidence="2">
    <location>
        <begin position="533"/>
        <end position="542"/>
    </location>
</feature>
<evidence type="ECO:0000313" key="4">
    <source>
        <dbReference type="EMBL" id="CAK8698467.1"/>
    </source>
</evidence>
<dbReference type="PANTHER" id="PTHR15829">
    <property type="entry name" value="PROTEIN KINASE PKN/PRK1, EFFECTOR"/>
    <property type="match status" value="1"/>
</dbReference>
<reference evidence="4 5" key="1">
    <citation type="submission" date="2024-02" db="EMBL/GenBank/DDBJ databases">
        <authorList>
            <person name="Daric V."/>
            <person name="Darras S."/>
        </authorList>
    </citation>
    <scope>NUCLEOTIDE SEQUENCE [LARGE SCALE GENOMIC DNA]</scope>
</reference>
<sequence length="1051" mass="117083">MDKTPNPRHMTSFKHSSPTHNGIRSKSHLLTNSPNLKLESSILNPKKKQLAKQLAKAEALNLYHSLDLLDITSDSGKASSCASSTAASTSSADTGQTSSHAERCIPLEYISDYGSSCKLAKKYTRSKSDRFDGRSVFSTGYSWPHSTSAEDSVRSTSSSSAVTCTPPSSRIHTFPANSSLSRSYSVTSHCSLDLTPRRKRFSLFGRHNTDLMSASVSSIEPPVVSPSHVPSPARFTTMYHAVRKGVGEHISVNTAELNVLEVRRKEAGNLNAAQSYDAEKIVKHLGRVVKKLQYQQTQLDELHEAYILQQRYKDGAHKLKSALSSSRVSSRSTRLEIKSDLAQCMETLCTLEQELTGLLGRFHVEMKGLLGFARLRSGDQYEVLIRYGTQKWRLKGTVKSTGEQAWDNTQRTMQPLLTDLINIKVMEIKLLGKHSTVGNISCETKDLFKVEPQDILADLNDTATLKLSLRISWSPYDGYESPCNNQPSTSMFLPNTSRLRSKSVMERPMPSYAASRNRLSSAFARPLSVIYSSSANTNNSNNRRPEISGPISAGGFVVDDESAGSIDENSNKKQSHRFENDSSTDLLESNQGEENAFMAAISKNIERAAAVENQDEMQEIVEEKKEVKTYTEREISISRELVTITHNLNLQLDDYRGRYPDLKRFEIALFDLLERLKVEGVDAIQTDGFSVVSKNSDDSNDSRLQFQRKFGSRALPTTGKLLCDEALIPHLHLAQQLLKDVGVFGPLKVREILALDKLDQQRSALERIMEIAESDDEVVIEAMEEFKGRRALLELWRSSCDGFISFCVTAKTLRLEFLSEFGREVRIKNPDVAEKVFPELVKRIVDRPDLTDIDREIVTLFQVSNYVKSAADVESESLEKLIEKLALEMFITSTLSSGIHHLVLVAIKRISSLLALRISNLRALSHLLLDDDHDVRTAAAAHIKHIATEKLLRDKAILAYVELLESEAKKDRECACIAIGFLSAQQCIPQLAYLYHSDEENDVREAASNVLLSFGDEGKGARDHASSTLLAQTMTQQVTLKNHAARMGTAL</sequence>
<name>A0ABP0H396_CLALP</name>
<feature type="domain" description="FAM65 N-terminal" evidence="3">
    <location>
        <begin position="220"/>
        <end position="516"/>
    </location>
</feature>
<dbReference type="InterPro" id="IPR026136">
    <property type="entry name" value="RIPOR3"/>
</dbReference>
<gene>
    <name evidence="4" type="ORF">CVLEPA_LOCUS31909</name>
</gene>
<feature type="region of interest" description="Disordered" evidence="2">
    <location>
        <begin position="1"/>
        <end position="31"/>
    </location>
</feature>
<evidence type="ECO:0000256" key="2">
    <source>
        <dbReference type="SAM" id="MobiDB-lite"/>
    </source>
</evidence>
<comment type="similarity">
    <text evidence="1">Belongs to the RIPOR family.</text>
</comment>
<dbReference type="Pfam" id="PF15903">
    <property type="entry name" value="PL48"/>
    <property type="match status" value="1"/>
</dbReference>
<accession>A0ABP0H396</accession>
<evidence type="ECO:0000256" key="1">
    <source>
        <dbReference type="ARBA" id="ARBA00005744"/>
    </source>
</evidence>
<dbReference type="PANTHER" id="PTHR15829:SF13">
    <property type="entry name" value="FAM65 N-TERMINAL DOMAIN-CONTAINING PROTEIN"/>
    <property type="match status" value="1"/>
</dbReference>
<dbReference type="InterPro" id="IPR011989">
    <property type="entry name" value="ARM-like"/>
</dbReference>